<dbReference type="InterPro" id="IPR004593">
    <property type="entry name" value="SbcD"/>
</dbReference>
<protein>
    <recommendedName>
        <fullName evidence="3 7">Nuclease SbcCD subunit D</fullName>
    </recommendedName>
</protein>
<comment type="caution">
    <text evidence="10">The sequence shown here is derived from an EMBL/GenBank/DDBJ whole genome shotgun (WGS) entry which is preliminary data.</text>
</comment>
<evidence type="ECO:0000256" key="6">
    <source>
        <dbReference type="ARBA" id="ARBA00022839"/>
    </source>
</evidence>
<dbReference type="OrthoDB" id="9773856at2"/>
<comment type="similarity">
    <text evidence="1 7">Belongs to the SbcD family.</text>
</comment>
<gene>
    <name evidence="7" type="primary">sbcD</name>
    <name evidence="10" type="ORF">CIK83_11675</name>
</gene>
<dbReference type="InterPro" id="IPR029052">
    <property type="entry name" value="Metallo-depent_PP-like"/>
</dbReference>
<dbReference type="EMBL" id="QPGL01000002">
    <property type="protein sequence ID" value="RCS70120.1"/>
    <property type="molecule type" value="Genomic_DNA"/>
</dbReference>
<dbReference type="InterPro" id="IPR026843">
    <property type="entry name" value="SbcD_C"/>
</dbReference>
<dbReference type="Gene3D" id="3.30.160.720">
    <property type="match status" value="1"/>
</dbReference>
<evidence type="ECO:0000256" key="2">
    <source>
        <dbReference type="ARBA" id="ARBA00011322"/>
    </source>
</evidence>
<evidence type="ECO:0000256" key="7">
    <source>
        <dbReference type="RuleBase" id="RU363069"/>
    </source>
</evidence>
<comment type="subunit">
    <text evidence="2 7">Heterodimer of SbcC and SbcD.</text>
</comment>
<dbReference type="GeneID" id="303189580"/>
<dbReference type="CDD" id="cd00840">
    <property type="entry name" value="MPP_Mre11_N"/>
    <property type="match status" value="1"/>
</dbReference>
<dbReference type="InterPro" id="IPR004843">
    <property type="entry name" value="Calcineurin-like_PHP"/>
</dbReference>
<reference evidence="10 11" key="1">
    <citation type="journal article" date="2017" name="Elife">
        <title>Extensive horizontal gene transfer in cheese-associated bacteria.</title>
        <authorList>
            <person name="Bonham K.S."/>
            <person name="Wolfe B.E."/>
            <person name="Dutton R.J."/>
        </authorList>
    </citation>
    <scope>NUCLEOTIDE SEQUENCE [LARGE SCALE GENOMIC DNA]</scope>
    <source>
        <strain evidence="10 11">JB196</strain>
    </source>
</reference>
<evidence type="ECO:0000256" key="1">
    <source>
        <dbReference type="ARBA" id="ARBA00010555"/>
    </source>
</evidence>
<keyword evidence="5 7" id="KW-0378">Hydrolase</keyword>
<dbReference type="SUPFAM" id="SSF56300">
    <property type="entry name" value="Metallo-dependent phosphatases"/>
    <property type="match status" value="1"/>
</dbReference>
<proteinExistence type="inferred from homology"/>
<keyword evidence="6 7" id="KW-0269">Exonuclease</keyword>
<dbReference type="PANTHER" id="PTHR30337">
    <property type="entry name" value="COMPONENT OF ATP-DEPENDENT DSDNA EXONUCLEASE"/>
    <property type="match status" value="1"/>
</dbReference>
<dbReference type="InterPro" id="IPR041796">
    <property type="entry name" value="Mre11_N"/>
</dbReference>
<keyword evidence="7" id="KW-0235">DNA replication</keyword>
<evidence type="ECO:0000313" key="11">
    <source>
        <dbReference type="Proteomes" id="UP000252479"/>
    </source>
</evidence>
<dbReference type="Gene3D" id="3.60.21.10">
    <property type="match status" value="1"/>
</dbReference>
<dbReference type="GO" id="GO:0004519">
    <property type="term" value="F:endonuclease activity"/>
    <property type="evidence" value="ECO:0007669"/>
    <property type="project" value="UniProtKB-KW"/>
</dbReference>
<dbReference type="PANTHER" id="PTHR30337:SF0">
    <property type="entry name" value="NUCLEASE SBCCD SUBUNIT D"/>
    <property type="match status" value="1"/>
</dbReference>
<evidence type="ECO:0000259" key="9">
    <source>
        <dbReference type="Pfam" id="PF12320"/>
    </source>
</evidence>
<dbReference type="InterPro" id="IPR050535">
    <property type="entry name" value="DNA_Repair-Maintenance_Comp"/>
</dbReference>
<dbReference type="Proteomes" id="UP000252479">
    <property type="component" value="Unassembled WGS sequence"/>
</dbReference>
<sequence length="423" mass="47230">MKILHTSDWHLGQNFFTKSRKKEHQGFLQWLLDQVQKQSIDAVIIAGDVFDTGSPPSYAREIYNQFVVDLNRLGCALLVLGGNHDSVSMLNESKALLACLNTHVVANTHEGVEDQVITINDRNGEAGAIVCAVPFVRPRDVVQSMAGESSLDKKYALGEAIQAHYESLYQCAQRRQADLQAQTQRKIPIIGTGHLTAVGVTASESVRDIYIGTLEAFDASAFPPVDYMALGHIHRPQIVAKSESIRYCGSPIPLSFDEVKGNGQQEGGVVYSNKQVVIVEFTEHEKRIQPLSIPLFQPMSVIKGSLESIENQLLQFKDTQQTTWLCIQVEIDDYLSDLQPRIQALTDGYNVEVLQLRRLRSARSQALSQTSNETLSELSPFDVFEKRLQLEVFEGDASIARKDHMVKQFKKIVDDVENMGEAK</sequence>
<dbReference type="NCBIfam" id="NF008206">
    <property type="entry name" value="PRK10966.1"/>
    <property type="match status" value="1"/>
</dbReference>
<organism evidence="10 11">
    <name type="scientific">Vibrio casei</name>
    <dbReference type="NCBI Taxonomy" id="673372"/>
    <lineage>
        <taxon>Bacteria</taxon>
        <taxon>Pseudomonadati</taxon>
        <taxon>Pseudomonadota</taxon>
        <taxon>Gammaproteobacteria</taxon>
        <taxon>Vibrionales</taxon>
        <taxon>Vibrionaceae</taxon>
        <taxon>Vibrio</taxon>
    </lineage>
</organism>
<feature type="domain" description="Nuclease SbcCD subunit D C-terminal" evidence="9">
    <location>
        <begin position="296"/>
        <end position="390"/>
    </location>
</feature>
<dbReference type="Pfam" id="PF12320">
    <property type="entry name" value="SbcD_C"/>
    <property type="match status" value="1"/>
</dbReference>
<dbReference type="Pfam" id="PF00149">
    <property type="entry name" value="Metallophos"/>
    <property type="match status" value="1"/>
</dbReference>
<evidence type="ECO:0000256" key="3">
    <source>
        <dbReference type="ARBA" id="ARBA00013365"/>
    </source>
</evidence>
<keyword evidence="4 7" id="KW-0540">Nuclease</keyword>
<name>A0A368LH90_9VIBR</name>
<comment type="function">
    <text evidence="7">SbcCD cleaves DNA hairpin structures. These structures can inhibit DNA replication and are intermediates in certain DNA recombination reactions. The complex acts as a 3'-&gt;5' double strand exonuclease that can open hairpins. It also has a 5' single-strand endonuclease activity.</text>
</comment>
<keyword evidence="11" id="KW-1185">Reference proteome</keyword>
<evidence type="ECO:0000259" key="8">
    <source>
        <dbReference type="Pfam" id="PF00149"/>
    </source>
</evidence>
<dbReference type="AlphaFoldDB" id="A0A368LH90"/>
<accession>A0A368LH90</accession>
<keyword evidence="7" id="KW-0233">DNA recombination</keyword>
<dbReference type="NCBIfam" id="TIGR00619">
    <property type="entry name" value="sbcd"/>
    <property type="match status" value="1"/>
</dbReference>
<dbReference type="GO" id="GO:0008408">
    <property type="term" value="F:3'-5' exonuclease activity"/>
    <property type="evidence" value="ECO:0007669"/>
    <property type="project" value="InterPro"/>
</dbReference>
<evidence type="ECO:0000313" key="10">
    <source>
        <dbReference type="EMBL" id="RCS70120.1"/>
    </source>
</evidence>
<feature type="domain" description="Calcineurin-like phosphoesterase" evidence="8">
    <location>
        <begin position="1"/>
        <end position="94"/>
    </location>
</feature>
<evidence type="ECO:0000256" key="4">
    <source>
        <dbReference type="ARBA" id="ARBA00022722"/>
    </source>
</evidence>
<dbReference type="GO" id="GO:0006260">
    <property type="term" value="P:DNA replication"/>
    <property type="evidence" value="ECO:0007669"/>
    <property type="project" value="UniProtKB-KW"/>
</dbReference>
<keyword evidence="7" id="KW-0255">Endonuclease</keyword>
<dbReference type="RefSeq" id="WP_086959615.1">
    <property type="nucleotide sequence ID" value="NZ_AP018681.1"/>
</dbReference>
<evidence type="ECO:0000256" key="5">
    <source>
        <dbReference type="ARBA" id="ARBA00022801"/>
    </source>
</evidence>
<dbReference type="GO" id="GO:0006310">
    <property type="term" value="P:DNA recombination"/>
    <property type="evidence" value="ECO:0007669"/>
    <property type="project" value="UniProtKB-KW"/>
</dbReference>